<dbReference type="PROSITE" id="PS01047">
    <property type="entry name" value="HMA_1"/>
    <property type="match status" value="1"/>
</dbReference>
<organism evidence="3 4">
    <name type="scientific">Teichococcus rhizosphaerae</name>
    <dbReference type="NCBI Taxonomy" id="1335062"/>
    <lineage>
        <taxon>Bacteria</taxon>
        <taxon>Pseudomonadati</taxon>
        <taxon>Pseudomonadota</taxon>
        <taxon>Alphaproteobacteria</taxon>
        <taxon>Acetobacterales</taxon>
        <taxon>Roseomonadaceae</taxon>
        <taxon>Roseomonas</taxon>
    </lineage>
</organism>
<dbReference type="PROSITE" id="PS50846">
    <property type="entry name" value="HMA_2"/>
    <property type="match status" value="1"/>
</dbReference>
<dbReference type="OrthoDB" id="9801832at2"/>
<evidence type="ECO:0000259" key="2">
    <source>
        <dbReference type="PROSITE" id="PS50846"/>
    </source>
</evidence>
<name>A0A2C7A816_9PROT</name>
<keyword evidence="1" id="KW-0479">Metal-binding</keyword>
<dbReference type="InterPro" id="IPR036163">
    <property type="entry name" value="HMA_dom_sf"/>
</dbReference>
<sequence length="67" mass="7078">MYRFDVPGMKCSGCAKKVEGAIKAKDTAAEFSADVENRRVTVISSVSQTELAAAIQEAGYANQPVPA</sequence>
<gene>
    <name evidence="3" type="ORF">CR162_12590</name>
</gene>
<dbReference type="GO" id="GO:0046872">
    <property type="term" value="F:metal ion binding"/>
    <property type="evidence" value="ECO:0007669"/>
    <property type="project" value="UniProtKB-KW"/>
</dbReference>
<accession>A0A2C7A816</accession>
<dbReference type="CDD" id="cd00371">
    <property type="entry name" value="HMA"/>
    <property type="match status" value="1"/>
</dbReference>
<evidence type="ECO:0000313" key="3">
    <source>
        <dbReference type="EMBL" id="PHK94520.1"/>
    </source>
</evidence>
<protein>
    <submittedName>
        <fullName evidence="3">Heavy metal transporter</fullName>
    </submittedName>
</protein>
<dbReference type="InterPro" id="IPR017969">
    <property type="entry name" value="Heavy-metal-associated_CS"/>
</dbReference>
<proteinExistence type="predicted"/>
<dbReference type="Proteomes" id="UP000223527">
    <property type="component" value="Unassembled WGS sequence"/>
</dbReference>
<evidence type="ECO:0000313" key="4">
    <source>
        <dbReference type="Proteomes" id="UP000223527"/>
    </source>
</evidence>
<dbReference type="InterPro" id="IPR006121">
    <property type="entry name" value="HMA_dom"/>
</dbReference>
<evidence type="ECO:0000256" key="1">
    <source>
        <dbReference type="ARBA" id="ARBA00022723"/>
    </source>
</evidence>
<dbReference type="AlphaFoldDB" id="A0A2C7A816"/>
<dbReference type="SUPFAM" id="SSF55008">
    <property type="entry name" value="HMA, heavy metal-associated domain"/>
    <property type="match status" value="1"/>
</dbReference>
<feature type="domain" description="HMA" evidence="2">
    <location>
        <begin position="1"/>
        <end position="63"/>
    </location>
</feature>
<reference evidence="3 4" key="1">
    <citation type="submission" date="2017-10" db="EMBL/GenBank/DDBJ databases">
        <authorList>
            <person name="Banno H."/>
            <person name="Chua N.-H."/>
        </authorList>
    </citation>
    <scope>NUCLEOTIDE SEQUENCE [LARGE SCALE GENOMIC DNA]</scope>
    <source>
        <strain evidence="3 4">YW11</strain>
    </source>
</reference>
<comment type="caution">
    <text evidence="3">The sequence shown here is derived from an EMBL/GenBank/DDBJ whole genome shotgun (WGS) entry which is preliminary data.</text>
</comment>
<dbReference type="RefSeq" id="WP_099095896.1">
    <property type="nucleotide sequence ID" value="NZ_PDNU01000023.1"/>
</dbReference>
<dbReference type="Pfam" id="PF00403">
    <property type="entry name" value="HMA"/>
    <property type="match status" value="1"/>
</dbReference>
<dbReference type="EMBL" id="PDNU01000023">
    <property type="protein sequence ID" value="PHK94520.1"/>
    <property type="molecule type" value="Genomic_DNA"/>
</dbReference>
<keyword evidence="4" id="KW-1185">Reference proteome</keyword>
<dbReference type="Gene3D" id="3.30.70.100">
    <property type="match status" value="1"/>
</dbReference>